<protein>
    <submittedName>
        <fullName evidence="3">Uncharacterized protein</fullName>
    </submittedName>
</protein>
<dbReference type="Proteomes" id="UP000198606">
    <property type="component" value="Unassembled WGS sequence"/>
</dbReference>
<keyword evidence="2" id="KW-0812">Transmembrane</keyword>
<organism evidence="3 4">
    <name type="scientific">Phytopseudomonas flavescens</name>
    <dbReference type="NCBI Taxonomy" id="29435"/>
    <lineage>
        <taxon>Bacteria</taxon>
        <taxon>Pseudomonadati</taxon>
        <taxon>Pseudomonadota</taxon>
        <taxon>Gammaproteobacteria</taxon>
        <taxon>Pseudomonadales</taxon>
        <taxon>Pseudomonadaceae</taxon>
        <taxon>Phytopseudomonas</taxon>
    </lineage>
</organism>
<feature type="region of interest" description="Disordered" evidence="1">
    <location>
        <begin position="1"/>
        <end position="37"/>
    </location>
</feature>
<proteinExistence type="predicted"/>
<sequence length="92" mass="10450">MGWEDQEWWREERRKQGHGASWENFKPKPDSEGAIPAADNVIRIRRPRRLRAASTQPQQVFDAPGGSGISRLLYIVSAIICSLLIALGYLIF</sequence>
<feature type="transmembrane region" description="Helical" evidence="2">
    <location>
        <begin position="72"/>
        <end position="91"/>
    </location>
</feature>
<reference evidence="3 4" key="1">
    <citation type="submission" date="2016-10" db="EMBL/GenBank/DDBJ databases">
        <authorList>
            <person name="de Groot N.N."/>
        </authorList>
    </citation>
    <scope>NUCLEOTIDE SEQUENCE [LARGE SCALE GENOMIC DNA]</scope>
    <source>
        <strain evidence="3 4">LMG 18387</strain>
    </source>
</reference>
<evidence type="ECO:0000256" key="2">
    <source>
        <dbReference type="SAM" id="Phobius"/>
    </source>
</evidence>
<evidence type="ECO:0000256" key="1">
    <source>
        <dbReference type="SAM" id="MobiDB-lite"/>
    </source>
</evidence>
<evidence type="ECO:0000313" key="4">
    <source>
        <dbReference type="Proteomes" id="UP000198606"/>
    </source>
</evidence>
<accession>A0A1G8QB87</accession>
<gene>
    <name evidence="3" type="ORF">SAMN05216588_13411</name>
</gene>
<keyword evidence="2" id="KW-1133">Transmembrane helix</keyword>
<dbReference type="RefSeq" id="WP_084308847.1">
    <property type="nucleotide sequence ID" value="NZ_FNDG01000034.1"/>
</dbReference>
<dbReference type="EMBL" id="FNDG01000034">
    <property type="protein sequence ID" value="SDJ01735.1"/>
    <property type="molecule type" value="Genomic_DNA"/>
</dbReference>
<keyword evidence="2" id="KW-0472">Membrane</keyword>
<evidence type="ECO:0000313" key="3">
    <source>
        <dbReference type="EMBL" id="SDJ01735.1"/>
    </source>
</evidence>
<dbReference type="AlphaFoldDB" id="A0A1G8QB87"/>
<name>A0A1G8QB87_9GAMM</name>